<accession>A0A3R9QE33</accession>
<sequence length="306" mass="33277">MPHPTPKPSRHPETVDPLWLLKAIGVTILVALICAWLTLNLLFYRGQWQLVLHPTRTTSAPPSIAGAPYQLVHFGLDESAIPQLTGWWIPAAPNARYAQSTILFLPGADGSVANSIPTLAALHNLGINVFAFDYRGYGQSADTHPSQQKMTQDADSAWQYLETSRKIPAHQIIPYGTGVGASLATHLALTHPDIPALILDAPQADLLENALHDPRSALLPTRLLFHEQFPLTDLLAGLHTPKLLISTTNSTHPAFRTAADPKLTVELSSPTDAFFGPALTRFLDEYLSSTNQQPPSSNQLSPPSDH</sequence>
<dbReference type="Proteomes" id="UP000269669">
    <property type="component" value="Unassembled WGS sequence"/>
</dbReference>
<keyword evidence="1" id="KW-0472">Membrane</keyword>
<dbReference type="AlphaFoldDB" id="A0A3R9QE33"/>
<dbReference type="InterPro" id="IPR022742">
    <property type="entry name" value="Hydrolase_4"/>
</dbReference>
<dbReference type="RefSeq" id="WP_125483400.1">
    <property type="nucleotide sequence ID" value="NZ_RSDW01000001.1"/>
</dbReference>
<dbReference type="PANTHER" id="PTHR12277:SF81">
    <property type="entry name" value="PROTEIN ABHD13"/>
    <property type="match status" value="1"/>
</dbReference>
<organism evidence="3 4">
    <name type="scientific">Edaphobacter aggregans</name>
    <dbReference type="NCBI Taxonomy" id="570835"/>
    <lineage>
        <taxon>Bacteria</taxon>
        <taxon>Pseudomonadati</taxon>
        <taxon>Acidobacteriota</taxon>
        <taxon>Terriglobia</taxon>
        <taxon>Terriglobales</taxon>
        <taxon>Acidobacteriaceae</taxon>
        <taxon>Edaphobacter</taxon>
    </lineage>
</organism>
<feature type="transmembrane region" description="Helical" evidence="1">
    <location>
        <begin position="20"/>
        <end position="43"/>
    </location>
</feature>
<name>A0A3R9QE33_9BACT</name>
<evidence type="ECO:0000313" key="4">
    <source>
        <dbReference type="Proteomes" id="UP000269669"/>
    </source>
</evidence>
<dbReference type="Gene3D" id="3.40.50.1820">
    <property type="entry name" value="alpha/beta hydrolase"/>
    <property type="match status" value="1"/>
</dbReference>
<keyword evidence="1" id="KW-0812">Transmembrane</keyword>
<dbReference type="InterPro" id="IPR029058">
    <property type="entry name" value="AB_hydrolase_fold"/>
</dbReference>
<dbReference type="SUPFAM" id="SSF53474">
    <property type="entry name" value="alpha/beta-Hydrolases"/>
    <property type="match status" value="1"/>
</dbReference>
<dbReference type="OrthoDB" id="9798884at2"/>
<reference evidence="3 4" key="1">
    <citation type="submission" date="2018-12" db="EMBL/GenBank/DDBJ databases">
        <title>Sequencing of bacterial isolates from soil warming experiment in Harvard Forest, Massachusetts, USA.</title>
        <authorList>
            <person name="Deangelis K."/>
        </authorList>
    </citation>
    <scope>NUCLEOTIDE SEQUENCE [LARGE SCALE GENOMIC DNA]</scope>
    <source>
        <strain evidence="3 4">EB153</strain>
    </source>
</reference>
<gene>
    <name evidence="3" type="ORF">EDE15_0006</name>
</gene>
<dbReference type="Pfam" id="PF12146">
    <property type="entry name" value="Hydrolase_4"/>
    <property type="match status" value="1"/>
</dbReference>
<feature type="domain" description="Serine aminopeptidase S33" evidence="2">
    <location>
        <begin position="100"/>
        <end position="231"/>
    </location>
</feature>
<dbReference type="PANTHER" id="PTHR12277">
    <property type="entry name" value="ALPHA/BETA HYDROLASE DOMAIN-CONTAINING PROTEIN"/>
    <property type="match status" value="1"/>
</dbReference>
<evidence type="ECO:0000259" key="2">
    <source>
        <dbReference type="Pfam" id="PF12146"/>
    </source>
</evidence>
<evidence type="ECO:0000313" key="3">
    <source>
        <dbReference type="EMBL" id="RSL14554.1"/>
    </source>
</evidence>
<dbReference type="EMBL" id="RSDW01000001">
    <property type="protein sequence ID" value="RSL14554.1"/>
    <property type="molecule type" value="Genomic_DNA"/>
</dbReference>
<comment type="caution">
    <text evidence="3">The sequence shown here is derived from an EMBL/GenBank/DDBJ whole genome shotgun (WGS) entry which is preliminary data.</text>
</comment>
<evidence type="ECO:0000256" key="1">
    <source>
        <dbReference type="SAM" id="Phobius"/>
    </source>
</evidence>
<proteinExistence type="predicted"/>
<protein>
    <recommendedName>
        <fullName evidence="2">Serine aminopeptidase S33 domain-containing protein</fullName>
    </recommendedName>
</protein>
<keyword evidence="4" id="KW-1185">Reference proteome</keyword>
<keyword evidence="1" id="KW-1133">Transmembrane helix</keyword>